<evidence type="ECO:0000256" key="3">
    <source>
        <dbReference type="ARBA" id="ARBA00023125"/>
    </source>
</evidence>
<comment type="similarity">
    <text evidence="1">Belongs to the 'phage' integrase family.</text>
</comment>
<dbReference type="RefSeq" id="WP_317059529.1">
    <property type="nucleotide sequence ID" value="NZ_JAWHVL010000040.1"/>
</dbReference>
<dbReference type="Gene3D" id="1.10.443.10">
    <property type="entry name" value="Intergrase catalytic core"/>
    <property type="match status" value="1"/>
</dbReference>
<evidence type="ECO:0000256" key="2">
    <source>
        <dbReference type="ARBA" id="ARBA00022908"/>
    </source>
</evidence>
<evidence type="ECO:0000256" key="4">
    <source>
        <dbReference type="ARBA" id="ARBA00023172"/>
    </source>
</evidence>
<keyword evidence="4" id="KW-0233">DNA recombination</keyword>
<evidence type="ECO:0000259" key="5">
    <source>
        <dbReference type="PROSITE" id="PS51898"/>
    </source>
</evidence>
<dbReference type="AlphaFoldDB" id="A0AAE4NUK2"/>
<keyword evidence="2" id="KW-0229">DNA integration</keyword>
<dbReference type="InterPro" id="IPR002104">
    <property type="entry name" value="Integrase_catalytic"/>
</dbReference>
<organism evidence="6 7">
    <name type="scientific">Lactococcus lactis</name>
    <dbReference type="NCBI Taxonomy" id="1358"/>
    <lineage>
        <taxon>Bacteria</taxon>
        <taxon>Bacillati</taxon>
        <taxon>Bacillota</taxon>
        <taxon>Bacilli</taxon>
        <taxon>Lactobacillales</taxon>
        <taxon>Streptococcaceae</taxon>
        <taxon>Lactococcus</taxon>
    </lineage>
</organism>
<protein>
    <submittedName>
        <fullName evidence="6">Tyrosine-type recombinase/integrase</fullName>
    </submittedName>
</protein>
<evidence type="ECO:0000313" key="6">
    <source>
        <dbReference type="EMBL" id="MDV2633916.1"/>
    </source>
</evidence>
<dbReference type="PROSITE" id="PS51898">
    <property type="entry name" value="TYR_RECOMBINASE"/>
    <property type="match status" value="1"/>
</dbReference>
<dbReference type="GO" id="GO:0015074">
    <property type="term" value="P:DNA integration"/>
    <property type="evidence" value="ECO:0007669"/>
    <property type="project" value="UniProtKB-KW"/>
</dbReference>
<dbReference type="GO" id="GO:0006310">
    <property type="term" value="P:DNA recombination"/>
    <property type="evidence" value="ECO:0007669"/>
    <property type="project" value="UniProtKB-KW"/>
</dbReference>
<comment type="caution">
    <text evidence="6">The sequence shown here is derived from an EMBL/GenBank/DDBJ whole genome shotgun (WGS) entry which is preliminary data.</text>
</comment>
<dbReference type="Proteomes" id="UP001186047">
    <property type="component" value="Unassembled WGS sequence"/>
</dbReference>
<name>A0AAE4NUK2_9LACT</name>
<dbReference type="Gene3D" id="1.10.150.130">
    <property type="match status" value="1"/>
</dbReference>
<reference evidence="6" key="1">
    <citation type="submission" date="2023-10" db="EMBL/GenBank/DDBJ databases">
        <title>Production of high quality cheese from raw caw milk (raw cheese).</title>
        <authorList>
            <person name="Samouris G."/>
        </authorList>
    </citation>
    <scope>NUCLEOTIDE SEQUENCE</scope>
    <source>
        <strain evidence="6">M17-3</strain>
    </source>
</reference>
<dbReference type="InterPro" id="IPR050090">
    <property type="entry name" value="Tyrosine_recombinase_XerCD"/>
</dbReference>
<feature type="domain" description="Tyr recombinase" evidence="5">
    <location>
        <begin position="187"/>
        <end position="387"/>
    </location>
</feature>
<gene>
    <name evidence="6" type="ORF">RZO31_13775</name>
</gene>
<dbReference type="GO" id="GO:0003677">
    <property type="term" value="F:DNA binding"/>
    <property type="evidence" value="ECO:0007669"/>
    <property type="project" value="UniProtKB-KW"/>
</dbReference>
<dbReference type="PANTHER" id="PTHR30349:SF64">
    <property type="entry name" value="PROPHAGE INTEGRASE INTD-RELATED"/>
    <property type="match status" value="1"/>
</dbReference>
<dbReference type="CDD" id="cd01189">
    <property type="entry name" value="INT_ICEBs1_C_like"/>
    <property type="match status" value="1"/>
</dbReference>
<dbReference type="EMBL" id="JAWHVL010000040">
    <property type="protein sequence ID" value="MDV2633916.1"/>
    <property type="molecule type" value="Genomic_DNA"/>
</dbReference>
<dbReference type="InterPro" id="IPR011010">
    <property type="entry name" value="DNA_brk_join_enz"/>
</dbReference>
<keyword evidence="3" id="KW-0238">DNA-binding</keyword>
<dbReference type="PANTHER" id="PTHR30349">
    <property type="entry name" value="PHAGE INTEGRASE-RELATED"/>
    <property type="match status" value="1"/>
</dbReference>
<dbReference type="Pfam" id="PF14659">
    <property type="entry name" value="Phage_int_SAM_3"/>
    <property type="match status" value="1"/>
</dbReference>
<accession>A0AAE4NUK2</accession>
<dbReference type="Pfam" id="PF00589">
    <property type="entry name" value="Phage_integrase"/>
    <property type="match status" value="1"/>
</dbReference>
<dbReference type="SUPFAM" id="SSF56349">
    <property type="entry name" value="DNA breaking-rejoining enzymes"/>
    <property type="match status" value="1"/>
</dbReference>
<sequence length="396" mass="45091">MNIKKVEKKDGTIVYRTNVYLGVDSLTGKKVQTTATAKTRKACEIKAKQAINKFIKNGSTVAREKVKFDNFEALALHWFDSYKLTVKSNSVRATNNSLKVYILPNIGSFKLDKITSVLLQSIVNQWAKNANTAIIKNGKRENGKGKDYRLLLNIIKRIFDYGLQLGALNSNPALQVVPPKLKIRETIKLKYFNNNELKKFLNYLDTLEQIPENQLHNTLYRFLLATGLRIGEALALNWSDVSFKNDVVNVNKTIVQTLTVRDKVQNSPKTQKSERLVSIDNETVSLLKEWKKTQSNNTINLADSKIFSYQQHINTYARENVVLKRHFKKACVPNIGFHGFRHTHASLLMNNDVSPKEIQARLGHASIKMTLDVYGHLTEDKKKETAEKFSNILKAL</sequence>
<dbReference type="InterPro" id="IPR013762">
    <property type="entry name" value="Integrase-like_cat_sf"/>
</dbReference>
<dbReference type="InterPro" id="IPR010998">
    <property type="entry name" value="Integrase_recombinase_N"/>
</dbReference>
<proteinExistence type="inferred from homology"/>
<evidence type="ECO:0000256" key="1">
    <source>
        <dbReference type="ARBA" id="ARBA00008857"/>
    </source>
</evidence>
<dbReference type="InterPro" id="IPR004107">
    <property type="entry name" value="Integrase_SAM-like_N"/>
</dbReference>
<evidence type="ECO:0000313" key="7">
    <source>
        <dbReference type="Proteomes" id="UP001186047"/>
    </source>
</evidence>